<dbReference type="Pfam" id="PF00753">
    <property type="entry name" value="Lactamase_B"/>
    <property type="match status" value="1"/>
</dbReference>
<dbReference type="InterPro" id="IPR050855">
    <property type="entry name" value="NDM-1-like"/>
</dbReference>
<dbReference type="Proteomes" id="UP001596432">
    <property type="component" value="Unassembled WGS sequence"/>
</dbReference>
<protein>
    <submittedName>
        <fullName evidence="2">MBL fold metallo-hydrolase</fullName>
    </submittedName>
</protein>
<evidence type="ECO:0000313" key="2">
    <source>
        <dbReference type="EMBL" id="MFC7142541.1"/>
    </source>
</evidence>
<name>A0ABD5YA17_9EURY</name>
<keyword evidence="3" id="KW-1185">Reference proteome</keyword>
<dbReference type="AlphaFoldDB" id="A0ABD5YA17"/>
<dbReference type="PANTHER" id="PTHR42951">
    <property type="entry name" value="METALLO-BETA-LACTAMASE DOMAIN-CONTAINING"/>
    <property type="match status" value="1"/>
</dbReference>
<dbReference type="InterPro" id="IPR001279">
    <property type="entry name" value="Metallo-B-lactamas"/>
</dbReference>
<sequence length="229" mass="25363">MPTRLAEGVWMLDLGLVPPLSTNGYLVDDGTVTLIDPGLFWNRPSLGAELSEIGYEVADVDRVFLTHYDLDHTGGLRALDGEFDGPVYIGADDLALVRREQHPKLIHHKGLFHRAARRLFPLPAHMDLRGVEDGEEIGRFTAFHTPGHNPGHTVFVHDSGVAFLGDLVWESDGRLTPPIWFDSYDMREIGESIRGLAERVPSFEVAAVAHGTPLIRDGRTKLLECAARL</sequence>
<feature type="domain" description="Metallo-beta-lactamase" evidence="1">
    <location>
        <begin position="21"/>
        <end position="210"/>
    </location>
</feature>
<accession>A0ABD5YA17</accession>
<proteinExistence type="predicted"/>
<gene>
    <name evidence="2" type="ORF">ACFQMA_22230</name>
</gene>
<dbReference type="CDD" id="cd07721">
    <property type="entry name" value="yflN-like_MBL-fold"/>
    <property type="match status" value="1"/>
</dbReference>
<dbReference type="EMBL" id="JBHTAS010000001">
    <property type="protein sequence ID" value="MFC7142541.1"/>
    <property type="molecule type" value="Genomic_DNA"/>
</dbReference>
<dbReference type="RefSeq" id="WP_274323603.1">
    <property type="nucleotide sequence ID" value="NZ_CP118158.1"/>
</dbReference>
<dbReference type="SUPFAM" id="SSF56281">
    <property type="entry name" value="Metallo-hydrolase/oxidoreductase"/>
    <property type="match status" value="1"/>
</dbReference>
<dbReference type="GeneID" id="78822886"/>
<organism evidence="2 3">
    <name type="scientific">Halosimplex aquaticum</name>
    <dbReference type="NCBI Taxonomy" id="3026162"/>
    <lineage>
        <taxon>Archaea</taxon>
        <taxon>Methanobacteriati</taxon>
        <taxon>Methanobacteriota</taxon>
        <taxon>Stenosarchaea group</taxon>
        <taxon>Halobacteria</taxon>
        <taxon>Halobacteriales</taxon>
        <taxon>Haloarculaceae</taxon>
        <taxon>Halosimplex</taxon>
    </lineage>
</organism>
<dbReference type="PANTHER" id="PTHR42951:SF4">
    <property type="entry name" value="ACYL-COENZYME A THIOESTERASE MBLAC2"/>
    <property type="match status" value="1"/>
</dbReference>
<dbReference type="InterPro" id="IPR036866">
    <property type="entry name" value="RibonucZ/Hydroxyglut_hydro"/>
</dbReference>
<evidence type="ECO:0000313" key="3">
    <source>
        <dbReference type="Proteomes" id="UP001596432"/>
    </source>
</evidence>
<comment type="caution">
    <text evidence="2">The sequence shown here is derived from an EMBL/GenBank/DDBJ whole genome shotgun (WGS) entry which is preliminary data.</text>
</comment>
<evidence type="ECO:0000259" key="1">
    <source>
        <dbReference type="SMART" id="SM00849"/>
    </source>
</evidence>
<dbReference type="SMART" id="SM00849">
    <property type="entry name" value="Lactamase_B"/>
    <property type="match status" value="1"/>
</dbReference>
<dbReference type="Gene3D" id="3.60.15.10">
    <property type="entry name" value="Ribonuclease Z/Hydroxyacylglutathione hydrolase-like"/>
    <property type="match status" value="1"/>
</dbReference>
<reference evidence="2 3" key="1">
    <citation type="journal article" date="2019" name="Int. J. Syst. Evol. Microbiol.">
        <title>The Global Catalogue of Microorganisms (GCM) 10K type strain sequencing project: providing services to taxonomists for standard genome sequencing and annotation.</title>
        <authorList>
            <consortium name="The Broad Institute Genomics Platform"/>
            <consortium name="The Broad Institute Genome Sequencing Center for Infectious Disease"/>
            <person name="Wu L."/>
            <person name="Ma J."/>
        </authorList>
    </citation>
    <scope>NUCLEOTIDE SEQUENCE [LARGE SCALE GENOMIC DNA]</scope>
    <source>
        <strain evidence="2 3">XZYJT29</strain>
    </source>
</reference>